<dbReference type="AlphaFoldDB" id="A0A6J7EVD8"/>
<reference evidence="1" key="1">
    <citation type="submission" date="2020-05" db="EMBL/GenBank/DDBJ databases">
        <authorList>
            <person name="Chiriac C."/>
            <person name="Salcher M."/>
            <person name="Ghai R."/>
            <person name="Kavagutti S V."/>
        </authorList>
    </citation>
    <scope>NUCLEOTIDE SEQUENCE</scope>
</reference>
<proteinExistence type="predicted"/>
<organism evidence="1">
    <name type="scientific">freshwater metagenome</name>
    <dbReference type="NCBI Taxonomy" id="449393"/>
    <lineage>
        <taxon>unclassified sequences</taxon>
        <taxon>metagenomes</taxon>
        <taxon>ecological metagenomes</taxon>
    </lineage>
</organism>
<name>A0A6J7EVD8_9ZZZZ</name>
<dbReference type="EMBL" id="CAFBLS010000230">
    <property type="protein sequence ID" value="CAB4884099.1"/>
    <property type="molecule type" value="Genomic_DNA"/>
</dbReference>
<evidence type="ECO:0000313" key="1">
    <source>
        <dbReference type="EMBL" id="CAB4884099.1"/>
    </source>
</evidence>
<sequence>MHRFGFLTLVPSVTLERPLPVRILRLAASLIAATALATAPAVSAAGVAPEAVSSRHSYDLGIAPRLQWNANYGYCGEVSFISAGMYYGQYTSQWTARSLASPGTPQTEEESQLLIGVNDVEAAERMRLQAVPFDSESQQSTRSYLTWVKSMALRGYPVIIGVFVNMSEFEDGSVGSSEYDHIVPVTGIRSRSPLSVADRRYRPTDVIAFSDNGVDGSAAPSDAMFRYRFDAFQRSRGQANDPQAPAYSLLNRPMDYATAVTGVRDLDGVTIPVRLTSSADGEGAQDGDRLEAPPAPRAIDLTATVTIPDPSLGYNVYLYDDFAKVPVSNFNASSANALQAWTIAPGTATTWSRTISTMSDQTRVFRAVPTSAP</sequence>
<accession>A0A6J7EVD8</accession>
<protein>
    <submittedName>
        <fullName evidence="1">Unannotated protein</fullName>
    </submittedName>
</protein>
<gene>
    <name evidence="1" type="ORF">UFOPK3402_01591</name>
</gene>